<dbReference type="AlphaFoldDB" id="A0A285EDB7"/>
<dbReference type="RefSeq" id="WP_097207128.1">
    <property type="nucleotide sequence ID" value="NZ_JACHXB010000002.1"/>
</dbReference>
<evidence type="ECO:0000313" key="2">
    <source>
        <dbReference type="EMBL" id="SNX97132.1"/>
    </source>
</evidence>
<keyword evidence="1" id="KW-0472">Membrane</keyword>
<proteinExistence type="predicted"/>
<sequence length="73" mass="7664">MAQAGAIINIIGAVLVVADAVWRVAKKTNVMDGGTPATDFDAELRRDKWRALAMSLPGPVLVVVGAVLMFIGD</sequence>
<evidence type="ECO:0000256" key="1">
    <source>
        <dbReference type="SAM" id="Phobius"/>
    </source>
</evidence>
<dbReference type="EMBL" id="OBDO01000006">
    <property type="protein sequence ID" value="SNX97132.1"/>
    <property type="molecule type" value="Genomic_DNA"/>
</dbReference>
<feature type="transmembrane region" description="Helical" evidence="1">
    <location>
        <begin position="51"/>
        <end position="71"/>
    </location>
</feature>
<feature type="transmembrane region" description="Helical" evidence="1">
    <location>
        <begin position="6"/>
        <end position="25"/>
    </location>
</feature>
<keyword evidence="1" id="KW-1133">Transmembrane helix</keyword>
<organism evidence="2 3">
    <name type="scientific">Geodermatophilus sabuli</name>
    <dbReference type="NCBI Taxonomy" id="1564158"/>
    <lineage>
        <taxon>Bacteria</taxon>
        <taxon>Bacillati</taxon>
        <taxon>Actinomycetota</taxon>
        <taxon>Actinomycetes</taxon>
        <taxon>Geodermatophilales</taxon>
        <taxon>Geodermatophilaceae</taxon>
        <taxon>Geodermatophilus</taxon>
    </lineage>
</organism>
<dbReference type="Proteomes" id="UP000219514">
    <property type="component" value="Unassembled WGS sequence"/>
</dbReference>
<gene>
    <name evidence="2" type="ORF">SAMN06893097_10682</name>
</gene>
<evidence type="ECO:0000313" key="3">
    <source>
        <dbReference type="Proteomes" id="UP000219514"/>
    </source>
</evidence>
<protein>
    <submittedName>
        <fullName evidence="2">Uncharacterized protein</fullName>
    </submittedName>
</protein>
<keyword evidence="1" id="KW-0812">Transmembrane</keyword>
<reference evidence="2 3" key="1">
    <citation type="submission" date="2017-09" db="EMBL/GenBank/DDBJ databases">
        <authorList>
            <person name="Ehlers B."/>
            <person name="Leendertz F.H."/>
        </authorList>
    </citation>
    <scope>NUCLEOTIDE SEQUENCE [LARGE SCALE GENOMIC DNA]</scope>
    <source>
        <strain evidence="2 3">DSM 46844</strain>
    </source>
</reference>
<name>A0A285EDB7_9ACTN</name>
<accession>A0A285EDB7</accession>
<keyword evidence="3" id="KW-1185">Reference proteome</keyword>